<name>A0A9D2H544_9MICO</name>
<dbReference type="PRINTS" id="PR00146">
    <property type="entry name" value="DHPICSNTHASE"/>
</dbReference>
<keyword evidence="2 3" id="KW-0456">Lyase</keyword>
<dbReference type="Pfam" id="PF00701">
    <property type="entry name" value="DHDPS"/>
    <property type="match status" value="1"/>
</dbReference>
<dbReference type="SMART" id="SM01130">
    <property type="entry name" value="DHDPS"/>
    <property type="match status" value="1"/>
</dbReference>
<evidence type="ECO:0000256" key="5">
    <source>
        <dbReference type="PIRSR" id="PIRSR001365-2"/>
    </source>
</evidence>
<accession>A0A9D2H544</accession>
<sequence length="286" mass="29876">MPLTGVSAFPLTPFADDDLDERAYAALIRRIAGSGVASLTALGSTGSYAYLSRDERARAIAIAVENAGETPVLAGIGATRTRQVIEHAADAAHAGAAGLVLAPVSYQPLDDDEVFGLFRDVASSTDLPIVVYDNPRTTGYAFTPAMYARVADLPGIASIKIPGVPAEARKARAHVDRIRSVIPSHVTIGVSGDAFAAAGRAAGCDGWYSVLAGTLPHAALTLWETGDDSRLKPLWDLCAEAGGGVRVMAAIAEHRGWVAPDCLPHPLRGLTPDQRARLAHLLDVIG</sequence>
<evidence type="ECO:0000256" key="2">
    <source>
        <dbReference type="ARBA" id="ARBA00023239"/>
    </source>
</evidence>
<reference evidence="6" key="2">
    <citation type="submission" date="2021-04" db="EMBL/GenBank/DDBJ databases">
        <authorList>
            <person name="Gilroy R."/>
        </authorList>
    </citation>
    <scope>NUCLEOTIDE SEQUENCE</scope>
    <source>
        <strain evidence="6">ChiHjej8B7-3636</strain>
    </source>
</reference>
<dbReference type="Gene3D" id="3.20.20.70">
    <property type="entry name" value="Aldolase class I"/>
    <property type="match status" value="1"/>
</dbReference>
<comment type="similarity">
    <text evidence="1 3">Belongs to the DapA family.</text>
</comment>
<evidence type="ECO:0000256" key="1">
    <source>
        <dbReference type="ARBA" id="ARBA00007592"/>
    </source>
</evidence>
<reference evidence="6" key="1">
    <citation type="journal article" date="2021" name="PeerJ">
        <title>Extensive microbial diversity within the chicken gut microbiome revealed by metagenomics and culture.</title>
        <authorList>
            <person name="Gilroy R."/>
            <person name="Ravi A."/>
            <person name="Getino M."/>
            <person name="Pursley I."/>
            <person name="Horton D.L."/>
            <person name="Alikhan N.F."/>
            <person name="Baker D."/>
            <person name="Gharbi K."/>
            <person name="Hall N."/>
            <person name="Watson M."/>
            <person name="Adriaenssens E.M."/>
            <person name="Foster-Nyarko E."/>
            <person name="Jarju S."/>
            <person name="Secka A."/>
            <person name="Antonio M."/>
            <person name="Oren A."/>
            <person name="Chaudhuri R.R."/>
            <person name="La Ragione R."/>
            <person name="Hildebrand F."/>
            <person name="Pallen M.J."/>
        </authorList>
    </citation>
    <scope>NUCLEOTIDE SEQUENCE</scope>
    <source>
        <strain evidence="6">ChiHjej8B7-3636</strain>
    </source>
</reference>
<feature type="binding site" evidence="5">
    <location>
        <position position="45"/>
    </location>
    <ligand>
        <name>pyruvate</name>
        <dbReference type="ChEBI" id="CHEBI:15361"/>
    </ligand>
</feature>
<dbReference type="SUPFAM" id="SSF51569">
    <property type="entry name" value="Aldolase"/>
    <property type="match status" value="1"/>
</dbReference>
<dbReference type="CDD" id="cd00408">
    <property type="entry name" value="DHDPS-like"/>
    <property type="match status" value="1"/>
</dbReference>
<gene>
    <name evidence="6" type="ORF">H9800_02735</name>
</gene>
<feature type="active site" description="Schiff-base intermediate with substrate" evidence="4">
    <location>
        <position position="160"/>
    </location>
</feature>
<dbReference type="InterPro" id="IPR013785">
    <property type="entry name" value="Aldolase_TIM"/>
</dbReference>
<dbReference type="PANTHER" id="PTHR12128">
    <property type="entry name" value="DIHYDRODIPICOLINATE SYNTHASE"/>
    <property type="match status" value="1"/>
</dbReference>
<evidence type="ECO:0000256" key="4">
    <source>
        <dbReference type="PIRSR" id="PIRSR001365-1"/>
    </source>
</evidence>
<dbReference type="GO" id="GO:0008840">
    <property type="term" value="F:4-hydroxy-tetrahydrodipicolinate synthase activity"/>
    <property type="evidence" value="ECO:0007669"/>
    <property type="project" value="TreeGrafter"/>
</dbReference>
<feature type="active site" description="Proton donor/acceptor" evidence="4">
    <location>
        <position position="132"/>
    </location>
</feature>
<comment type="caution">
    <text evidence="6">The sequence shown here is derived from an EMBL/GenBank/DDBJ whole genome shotgun (WGS) entry which is preliminary data.</text>
</comment>
<dbReference type="EMBL" id="DXAM01000040">
    <property type="protein sequence ID" value="HJA03760.1"/>
    <property type="molecule type" value="Genomic_DNA"/>
</dbReference>
<protein>
    <submittedName>
        <fullName evidence="6">Dihydrodipicolinate synthase family protein</fullName>
    </submittedName>
</protein>
<evidence type="ECO:0000313" key="7">
    <source>
        <dbReference type="Proteomes" id="UP000824220"/>
    </source>
</evidence>
<dbReference type="Proteomes" id="UP000824220">
    <property type="component" value="Unassembled WGS sequence"/>
</dbReference>
<evidence type="ECO:0000256" key="3">
    <source>
        <dbReference type="PIRNR" id="PIRNR001365"/>
    </source>
</evidence>
<evidence type="ECO:0000313" key="6">
    <source>
        <dbReference type="EMBL" id="HJA03760.1"/>
    </source>
</evidence>
<organism evidence="6 7">
    <name type="scientific">Candidatus Microbacterium stercoravium</name>
    <dbReference type="NCBI Taxonomy" id="2838697"/>
    <lineage>
        <taxon>Bacteria</taxon>
        <taxon>Bacillati</taxon>
        <taxon>Actinomycetota</taxon>
        <taxon>Actinomycetes</taxon>
        <taxon>Micrococcales</taxon>
        <taxon>Microbacteriaceae</taxon>
        <taxon>Microbacterium</taxon>
    </lineage>
</organism>
<dbReference type="InterPro" id="IPR002220">
    <property type="entry name" value="DapA-like"/>
</dbReference>
<proteinExistence type="inferred from homology"/>
<dbReference type="PIRSF" id="PIRSF001365">
    <property type="entry name" value="DHDPS"/>
    <property type="match status" value="1"/>
</dbReference>
<dbReference type="PANTHER" id="PTHR12128:SF66">
    <property type="entry name" value="4-HYDROXY-2-OXOGLUTARATE ALDOLASE, MITOCHONDRIAL"/>
    <property type="match status" value="1"/>
</dbReference>
<dbReference type="AlphaFoldDB" id="A0A9D2H544"/>